<protein>
    <submittedName>
        <fullName evidence="1">Uncharacterized protein</fullName>
    </submittedName>
</protein>
<gene>
    <name evidence="1" type="ORF">L596_020196</name>
</gene>
<evidence type="ECO:0000313" key="2">
    <source>
        <dbReference type="Proteomes" id="UP000298663"/>
    </source>
</evidence>
<reference evidence="1 2" key="2">
    <citation type="journal article" date="2019" name="G3 (Bethesda)">
        <title>Hybrid Assembly of the Genome of the Entomopathogenic Nematode Steinernema carpocapsae Identifies the X-Chromosome.</title>
        <authorList>
            <person name="Serra L."/>
            <person name="Macchietto M."/>
            <person name="Macias-Munoz A."/>
            <person name="McGill C.J."/>
            <person name="Rodriguez I.M."/>
            <person name="Rodriguez B."/>
            <person name="Murad R."/>
            <person name="Mortazavi A."/>
        </authorList>
    </citation>
    <scope>NUCLEOTIDE SEQUENCE [LARGE SCALE GENOMIC DNA]</scope>
    <source>
        <strain evidence="1 2">ALL</strain>
    </source>
</reference>
<proteinExistence type="predicted"/>
<sequence>MGIVFNVRTLVFVSVRGDIDALQTKHNFGLILSALSDSVINSRKISKVLHNLQNLRKTMLICRFNKDGGF</sequence>
<name>A0A4U5MSX3_STECR</name>
<keyword evidence="2" id="KW-1185">Reference proteome</keyword>
<reference evidence="1 2" key="1">
    <citation type="journal article" date="2015" name="Genome Biol.">
        <title>Comparative genomics of Steinernema reveals deeply conserved gene regulatory networks.</title>
        <authorList>
            <person name="Dillman A.R."/>
            <person name="Macchietto M."/>
            <person name="Porter C.F."/>
            <person name="Rogers A."/>
            <person name="Williams B."/>
            <person name="Antoshechkin I."/>
            <person name="Lee M.M."/>
            <person name="Goodwin Z."/>
            <person name="Lu X."/>
            <person name="Lewis E.E."/>
            <person name="Goodrich-Blair H."/>
            <person name="Stock S.P."/>
            <person name="Adams B.J."/>
            <person name="Sternberg P.W."/>
            <person name="Mortazavi A."/>
        </authorList>
    </citation>
    <scope>NUCLEOTIDE SEQUENCE [LARGE SCALE GENOMIC DNA]</scope>
    <source>
        <strain evidence="1 2">ALL</strain>
    </source>
</reference>
<dbReference type="AlphaFoldDB" id="A0A4U5MSX3"/>
<dbReference type="EMBL" id="AZBU02000006">
    <property type="protein sequence ID" value="TKR72794.1"/>
    <property type="molecule type" value="Genomic_DNA"/>
</dbReference>
<dbReference type="Proteomes" id="UP000298663">
    <property type="component" value="Unassembled WGS sequence"/>
</dbReference>
<evidence type="ECO:0000313" key="1">
    <source>
        <dbReference type="EMBL" id="TKR72794.1"/>
    </source>
</evidence>
<organism evidence="1 2">
    <name type="scientific">Steinernema carpocapsae</name>
    <name type="common">Entomopathogenic nematode</name>
    <dbReference type="NCBI Taxonomy" id="34508"/>
    <lineage>
        <taxon>Eukaryota</taxon>
        <taxon>Metazoa</taxon>
        <taxon>Ecdysozoa</taxon>
        <taxon>Nematoda</taxon>
        <taxon>Chromadorea</taxon>
        <taxon>Rhabditida</taxon>
        <taxon>Tylenchina</taxon>
        <taxon>Panagrolaimomorpha</taxon>
        <taxon>Strongyloidoidea</taxon>
        <taxon>Steinernematidae</taxon>
        <taxon>Steinernema</taxon>
    </lineage>
</organism>
<accession>A0A4U5MSX3</accession>
<comment type="caution">
    <text evidence="1">The sequence shown here is derived from an EMBL/GenBank/DDBJ whole genome shotgun (WGS) entry which is preliminary data.</text>
</comment>